<gene>
    <name evidence="2" type="ORF">FXF65_37465</name>
</gene>
<dbReference type="EMBL" id="VSFF01000016">
    <property type="protein sequence ID" value="TYC08585.1"/>
    <property type="molecule type" value="Genomic_DNA"/>
</dbReference>
<feature type="region of interest" description="Disordered" evidence="1">
    <location>
        <begin position="100"/>
        <end position="121"/>
    </location>
</feature>
<dbReference type="Proteomes" id="UP000322634">
    <property type="component" value="Unassembled WGS sequence"/>
</dbReference>
<comment type="caution">
    <text evidence="2">The sequence shown here is derived from an EMBL/GenBank/DDBJ whole genome shotgun (WGS) entry which is preliminary data.</text>
</comment>
<feature type="compositionally biased region" description="Basic and acidic residues" evidence="1">
    <location>
        <begin position="102"/>
        <end position="121"/>
    </location>
</feature>
<evidence type="ECO:0000313" key="2">
    <source>
        <dbReference type="EMBL" id="TYC08585.1"/>
    </source>
</evidence>
<sequence>MAKVEIFHNVAKDQKGRPLGFSGYEPGHELVKVFEVDVEATERTDARHLAEVAFALGNGQTDKSEDYYARRLRSVSVGDAVRVGEVWLSCDRTGWSVLKGHSPHDITSEHQGEHGTHRWQP</sequence>
<evidence type="ECO:0000256" key="1">
    <source>
        <dbReference type="SAM" id="MobiDB-lite"/>
    </source>
</evidence>
<accession>A0A5D0TTE7</accession>
<dbReference type="AlphaFoldDB" id="A0A5D0TTE7"/>
<reference evidence="2 3" key="1">
    <citation type="submission" date="2019-08" db="EMBL/GenBank/DDBJ databases">
        <title>Actinomadura sp. nov. CYP1-5 isolated from mountain soil.</title>
        <authorList>
            <person name="Songsumanus A."/>
            <person name="Kuncharoen N."/>
            <person name="Kudo T."/>
            <person name="Yuki M."/>
            <person name="Igarashi Y."/>
            <person name="Tanasupawat S."/>
        </authorList>
    </citation>
    <scope>NUCLEOTIDE SEQUENCE [LARGE SCALE GENOMIC DNA]</scope>
    <source>
        <strain evidence="2 3">GKU157</strain>
    </source>
</reference>
<name>A0A5D0TTE7_9ACTN</name>
<evidence type="ECO:0000313" key="3">
    <source>
        <dbReference type="Proteomes" id="UP000322634"/>
    </source>
</evidence>
<organism evidence="2 3">
    <name type="scientific">Actinomadura syzygii</name>
    <dbReference type="NCBI Taxonomy" id="1427538"/>
    <lineage>
        <taxon>Bacteria</taxon>
        <taxon>Bacillati</taxon>
        <taxon>Actinomycetota</taxon>
        <taxon>Actinomycetes</taxon>
        <taxon>Streptosporangiales</taxon>
        <taxon>Thermomonosporaceae</taxon>
        <taxon>Actinomadura</taxon>
    </lineage>
</organism>
<protein>
    <submittedName>
        <fullName evidence="2">Uncharacterized protein</fullName>
    </submittedName>
</protein>
<proteinExistence type="predicted"/>
<dbReference type="RefSeq" id="WP_148354873.1">
    <property type="nucleotide sequence ID" value="NZ_JBHSBF010000002.1"/>
</dbReference>
<dbReference type="OrthoDB" id="3295593at2"/>
<keyword evidence="3" id="KW-1185">Reference proteome</keyword>